<name>A0ABV8FB62_9ACTN</name>
<proteinExistence type="predicted"/>
<keyword evidence="3" id="KW-1185">Reference proteome</keyword>
<dbReference type="Pfam" id="PF12770">
    <property type="entry name" value="CHAT"/>
    <property type="match status" value="1"/>
</dbReference>
<organism evidence="2 3">
    <name type="scientific">Streptosporangium jomthongense</name>
    <dbReference type="NCBI Taxonomy" id="1193683"/>
    <lineage>
        <taxon>Bacteria</taxon>
        <taxon>Bacillati</taxon>
        <taxon>Actinomycetota</taxon>
        <taxon>Actinomycetes</taxon>
        <taxon>Streptosporangiales</taxon>
        <taxon>Streptosporangiaceae</taxon>
        <taxon>Streptosporangium</taxon>
    </lineage>
</organism>
<dbReference type="Proteomes" id="UP001595698">
    <property type="component" value="Unassembled WGS sequence"/>
</dbReference>
<reference evidence="3" key="1">
    <citation type="journal article" date="2019" name="Int. J. Syst. Evol. Microbiol.">
        <title>The Global Catalogue of Microorganisms (GCM) 10K type strain sequencing project: providing services to taxonomists for standard genome sequencing and annotation.</title>
        <authorList>
            <consortium name="The Broad Institute Genomics Platform"/>
            <consortium name="The Broad Institute Genome Sequencing Center for Infectious Disease"/>
            <person name="Wu L."/>
            <person name="Ma J."/>
        </authorList>
    </citation>
    <scope>NUCLEOTIDE SEQUENCE [LARGE SCALE GENOMIC DNA]</scope>
    <source>
        <strain evidence="3">TBRC 7912</strain>
    </source>
</reference>
<dbReference type="InterPro" id="IPR024983">
    <property type="entry name" value="CHAT_dom"/>
</dbReference>
<sequence>MSARLLVSVTGPENTVTVLHEGRPLPCDDGAVSYPLERGAGPSLTARAAACPDARSYGTALFEALLRPVWRAVTGLTGNGRGIELALRLPMELQPLIWEAMYTEDGPLAAHPRLLVAVTRLIPAPGPGGHRTVRGTPRILFASGAKLTDPVIRPGAMFLGLVRECESQGLAMTRISEETTADRLRRRCASLRPDLVHLVAHGRPDPVDGETWVELAGEWTRGGGLASALVSGDAPPPLAVVLSVCHSGAHGGLDRTSGLVETLVRGGVPIVVAVAGEVTEYACRLFSRRFVQALLHGDAVAEAAAHGRRAALLGEPNPDDRLDWAMPTLFLAETLPADFRAVDPGEVNRTRSMAGRLELLEGPAYVGRGPIFDTLDGLIAPGSERTFLGVTSGGAFGGMGGTRLLREIGFRLLQAGHLPLLLAPFNDVQSAPHSLRQVVGEVLAQVVRTGERLSLPVPRLRSLWSGPPRSGGRHGPDADEDEAVARQRVKSAVARFATAAAPLAPSAVDTLLAADLADLAGAAETLGPPFGAHTRVVVLAEALHLWVGALGWTEPSQGLLDLLTPDGLGTAARPVPVVATAALGECPPLRSFREEKAGMPWCAFHDLEPLSDEEASLGFQWVLLQPWHPRERFRLTYYAAPGSDPAVLRESFRLHLEGRPGLIKTELYRMAQLLALHKVFLTHDDTEGWSVYARTHGLRYEP</sequence>
<evidence type="ECO:0000313" key="2">
    <source>
        <dbReference type="EMBL" id="MFC3985146.1"/>
    </source>
</evidence>
<evidence type="ECO:0000259" key="1">
    <source>
        <dbReference type="Pfam" id="PF12770"/>
    </source>
</evidence>
<dbReference type="RefSeq" id="WP_386195165.1">
    <property type="nucleotide sequence ID" value="NZ_JBHSBC010000041.1"/>
</dbReference>
<evidence type="ECO:0000313" key="3">
    <source>
        <dbReference type="Proteomes" id="UP001595698"/>
    </source>
</evidence>
<dbReference type="EMBL" id="JBHSBC010000041">
    <property type="protein sequence ID" value="MFC3985146.1"/>
    <property type="molecule type" value="Genomic_DNA"/>
</dbReference>
<feature type="domain" description="CHAT" evidence="1">
    <location>
        <begin position="57"/>
        <end position="328"/>
    </location>
</feature>
<gene>
    <name evidence="2" type="ORF">ACFOYY_33810</name>
</gene>
<protein>
    <submittedName>
        <fullName evidence="2">CHAT domain-containing protein</fullName>
    </submittedName>
</protein>
<comment type="caution">
    <text evidence="2">The sequence shown here is derived from an EMBL/GenBank/DDBJ whole genome shotgun (WGS) entry which is preliminary data.</text>
</comment>
<accession>A0ABV8FB62</accession>